<feature type="active site" description="Proton donor/acceptor" evidence="7">
    <location>
        <position position="450"/>
    </location>
</feature>
<dbReference type="SUPFAM" id="SSF141523">
    <property type="entry name" value="L,D-transpeptidase catalytic domain-like"/>
    <property type="match status" value="1"/>
</dbReference>
<dbReference type="Pfam" id="PF03734">
    <property type="entry name" value="YkuD"/>
    <property type="match status" value="1"/>
</dbReference>
<dbReference type="InterPro" id="IPR036365">
    <property type="entry name" value="PGBD-like_sf"/>
</dbReference>
<keyword evidence="8" id="KW-0812">Transmembrane</keyword>
<dbReference type="CDD" id="cd16913">
    <property type="entry name" value="YkuD_like"/>
    <property type="match status" value="1"/>
</dbReference>
<keyword evidence="8" id="KW-0472">Membrane</keyword>
<evidence type="ECO:0000259" key="9">
    <source>
        <dbReference type="PROSITE" id="PS52029"/>
    </source>
</evidence>
<dbReference type="GO" id="GO:0016740">
    <property type="term" value="F:transferase activity"/>
    <property type="evidence" value="ECO:0007669"/>
    <property type="project" value="UniProtKB-KW"/>
</dbReference>
<feature type="transmembrane region" description="Helical" evidence="8">
    <location>
        <begin position="20"/>
        <end position="39"/>
    </location>
</feature>
<proteinExistence type="inferred from homology"/>
<dbReference type="UniPathway" id="UPA00219"/>
<dbReference type="GO" id="GO:0009252">
    <property type="term" value="P:peptidoglycan biosynthetic process"/>
    <property type="evidence" value="ECO:0007669"/>
    <property type="project" value="UniProtKB-UniPathway"/>
</dbReference>
<keyword evidence="4 7" id="KW-0133">Cell shape</keyword>
<evidence type="ECO:0000313" key="10">
    <source>
        <dbReference type="EMBL" id="TLU61480.1"/>
    </source>
</evidence>
<dbReference type="PANTHER" id="PTHR41533">
    <property type="entry name" value="L,D-TRANSPEPTIDASE HI_1667-RELATED"/>
    <property type="match status" value="1"/>
</dbReference>
<dbReference type="InterPro" id="IPR005490">
    <property type="entry name" value="LD_TPept_cat_dom"/>
</dbReference>
<dbReference type="RefSeq" id="WP_138320994.1">
    <property type="nucleotide sequence ID" value="NZ_VCBC01000016.1"/>
</dbReference>
<evidence type="ECO:0000313" key="11">
    <source>
        <dbReference type="Proteomes" id="UP000307790"/>
    </source>
</evidence>
<keyword evidence="3" id="KW-0808">Transferase</keyword>
<gene>
    <name evidence="10" type="ORF">FE810_14685</name>
</gene>
<dbReference type="OrthoDB" id="9778545at2"/>
<dbReference type="AlphaFoldDB" id="A0A5R9IFS9"/>
<organism evidence="10 11">
    <name type="scientific">Thalassotalea litorea</name>
    <dbReference type="NCBI Taxonomy" id="2020715"/>
    <lineage>
        <taxon>Bacteria</taxon>
        <taxon>Pseudomonadati</taxon>
        <taxon>Pseudomonadota</taxon>
        <taxon>Gammaproteobacteria</taxon>
        <taxon>Alteromonadales</taxon>
        <taxon>Colwelliaceae</taxon>
        <taxon>Thalassotalea</taxon>
    </lineage>
</organism>
<comment type="similarity">
    <text evidence="2">Belongs to the YkuD family.</text>
</comment>
<keyword evidence="8" id="KW-1133">Transmembrane helix</keyword>
<evidence type="ECO:0000256" key="8">
    <source>
        <dbReference type="SAM" id="Phobius"/>
    </source>
</evidence>
<dbReference type="InterPro" id="IPR036366">
    <property type="entry name" value="PGBDSf"/>
</dbReference>
<dbReference type="PROSITE" id="PS52029">
    <property type="entry name" value="LD_TPASE"/>
    <property type="match status" value="1"/>
</dbReference>
<dbReference type="EMBL" id="VCBC01000016">
    <property type="protein sequence ID" value="TLU61480.1"/>
    <property type="molecule type" value="Genomic_DNA"/>
</dbReference>
<evidence type="ECO:0000256" key="3">
    <source>
        <dbReference type="ARBA" id="ARBA00022679"/>
    </source>
</evidence>
<dbReference type="InterPro" id="IPR002477">
    <property type="entry name" value="Peptidoglycan-bd-like"/>
</dbReference>
<dbReference type="GO" id="GO:0008360">
    <property type="term" value="P:regulation of cell shape"/>
    <property type="evidence" value="ECO:0007669"/>
    <property type="project" value="UniProtKB-UniRule"/>
</dbReference>
<sequence>MKFNLHDSLIGQLSVSRNMVHLCSGYVVVGLLAIILLMLSPRSFAKPFLPKLHSGFEIPVQVQNIRLNVNVDAAPLNSFVYHDRDLSDRVYPKILLRTSQNRLWYHGNELTQSGLMLLNILKDIGWLGDNHWESLPVDQVSRDRILTQGIYFLLQSSRFDQGNMHENPVNTLVRSFKLDQELDLIYRVLPRQKGFWQLRKHLHYYQQLQQYDWPSLDPDFVPKLGQRHQQIGHLRHKLVLLGDLPSQYQTQARFDVFDVVAEDALQRFQARHGLVADGKLGPVTHLALGISPKQRTQQIKFNLLRWFELPRSFKGQSVHVNIPSYQLQYRNNGRTLTSMKVIVGNKNNPTPVLSTQINRLTVNPTWTPTPKIIMDDLVEEYKQDPSYLSRKDFQLVKGYWKNKVIKEINSPDYDLLNLPNDFRLVQAPGSFNPLGKYRFNMPNGYAIYLHDTPGKWMFRKPYRALSHGCIRLEQPELLAEILVSQSEKSDTEREIINQAKKQSDTRMLYLASPVPVYVTYHTAWVDDSGEMNFNQDIYNLDNYSALLTQFKNILSNPVITLSQINL</sequence>
<keyword evidence="5 7" id="KW-0573">Peptidoglycan synthesis</keyword>
<comment type="pathway">
    <text evidence="1 7">Cell wall biogenesis; peptidoglycan biosynthesis.</text>
</comment>
<evidence type="ECO:0000256" key="1">
    <source>
        <dbReference type="ARBA" id="ARBA00004752"/>
    </source>
</evidence>
<keyword evidence="11" id="KW-1185">Reference proteome</keyword>
<dbReference type="Pfam" id="PF01471">
    <property type="entry name" value="PG_binding_1"/>
    <property type="match status" value="1"/>
</dbReference>
<dbReference type="GO" id="GO:0004180">
    <property type="term" value="F:carboxypeptidase activity"/>
    <property type="evidence" value="ECO:0007669"/>
    <property type="project" value="UniProtKB-ARBA"/>
</dbReference>
<dbReference type="InterPro" id="IPR038063">
    <property type="entry name" value="Transpep_catalytic_dom"/>
</dbReference>
<dbReference type="Gene3D" id="1.10.101.10">
    <property type="entry name" value="PGBD-like superfamily/PGBD"/>
    <property type="match status" value="1"/>
</dbReference>
<dbReference type="Proteomes" id="UP000307790">
    <property type="component" value="Unassembled WGS sequence"/>
</dbReference>
<dbReference type="SUPFAM" id="SSF47090">
    <property type="entry name" value="PGBD-like"/>
    <property type="match status" value="1"/>
</dbReference>
<evidence type="ECO:0000256" key="6">
    <source>
        <dbReference type="ARBA" id="ARBA00023316"/>
    </source>
</evidence>
<feature type="domain" description="L,D-TPase catalytic" evidence="9">
    <location>
        <begin position="316"/>
        <end position="496"/>
    </location>
</feature>
<feature type="active site" description="Nucleophile" evidence="7">
    <location>
        <position position="469"/>
    </location>
</feature>
<evidence type="ECO:0000256" key="7">
    <source>
        <dbReference type="PROSITE-ProRule" id="PRU01373"/>
    </source>
</evidence>
<dbReference type="GO" id="GO:0071555">
    <property type="term" value="P:cell wall organization"/>
    <property type="evidence" value="ECO:0007669"/>
    <property type="project" value="UniProtKB-UniRule"/>
</dbReference>
<accession>A0A5R9IFS9</accession>
<evidence type="ECO:0000256" key="5">
    <source>
        <dbReference type="ARBA" id="ARBA00022984"/>
    </source>
</evidence>
<reference evidence="10 11" key="1">
    <citation type="submission" date="2019-05" db="EMBL/GenBank/DDBJ databases">
        <title>Genome sequences of Thalassotalea litorea 1K03283.</title>
        <authorList>
            <person name="Zhang D."/>
        </authorList>
    </citation>
    <scope>NUCLEOTIDE SEQUENCE [LARGE SCALE GENOMIC DNA]</scope>
    <source>
        <strain evidence="10 11">MCCC 1K03283</strain>
    </source>
</reference>
<evidence type="ECO:0000256" key="4">
    <source>
        <dbReference type="ARBA" id="ARBA00022960"/>
    </source>
</evidence>
<dbReference type="Gene3D" id="2.40.440.10">
    <property type="entry name" value="L,D-transpeptidase catalytic domain-like"/>
    <property type="match status" value="1"/>
</dbReference>
<keyword evidence="6 7" id="KW-0961">Cell wall biogenesis/degradation</keyword>
<dbReference type="PANTHER" id="PTHR41533:SF2">
    <property type="entry name" value="BLR7131 PROTEIN"/>
    <property type="match status" value="1"/>
</dbReference>
<name>A0A5R9IFS9_9GAMM</name>
<dbReference type="InterPro" id="IPR052905">
    <property type="entry name" value="LD-transpeptidase_YkuD-like"/>
</dbReference>
<comment type="caution">
    <text evidence="10">The sequence shown here is derived from an EMBL/GenBank/DDBJ whole genome shotgun (WGS) entry which is preliminary data.</text>
</comment>
<protein>
    <recommendedName>
        <fullName evidence="9">L,D-TPase catalytic domain-containing protein</fullName>
    </recommendedName>
</protein>
<evidence type="ECO:0000256" key="2">
    <source>
        <dbReference type="ARBA" id="ARBA00005992"/>
    </source>
</evidence>